<dbReference type="InterPro" id="IPR002048">
    <property type="entry name" value="EF_hand_dom"/>
</dbReference>
<dbReference type="Pfam" id="PF15862">
    <property type="entry name" value="Coilin_N"/>
    <property type="match status" value="1"/>
</dbReference>
<keyword evidence="4" id="KW-1185">Reference proteome</keyword>
<feature type="compositionally biased region" description="Low complexity" evidence="1">
    <location>
        <begin position="260"/>
        <end position="280"/>
    </location>
</feature>
<feature type="compositionally biased region" description="Low complexity" evidence="1">
    <location>
        <begin position="333"/>
        <end position="364"/>
    </location>
</feature>
<protein>
    <recommendedName>
        <fullName evidence="2">EF-hand domain-containing protein</fullName>
    </recommendedName>
</protein>
<dbReference type="PANTHER" id="PTHR15197:SF0">
    <property type="entry name" value="COILIN"/>
    <property type="match status" value="1"/>
</dbReference>
<dbReference type="Proteomes" id="UP000824540">
    <property type="component" value="Unassembled WGS sequence"/>
</dbReference>
<dbReference type="AlphaFoldDB" id="A0A8T2NX47"/>
<evidence type="ECO:0000256" key="1">
    <source>
        <dbReference type="SAM" id="MobiDB-lite"/>
    </source>
</evidence>
<feature type="compositionally biased region" description="Polar residues" evidence="1">
    <location>
        <begin position="187"/>
        <end position="205"/>
    </location>
</feature>
<dbReference type="GO" id="GO:0000387">
    <property type="term" value="P:spliceosomal snRNP assembly"/>
    <property type="evidence" value="ECO:0007669"/>
    <property type="project" value="TreeGrafter"/>
</dbReference>
<feature type="compositionally biased region" description="Polar residues" evidence="1">
    <location>
        <begin position="416"/>
        <end position="426"/>
    </location>
</feature>
<feature type="compositionally biased region" description="Gly residues" evidence="1">
    <location>
        <begin position="365"/>
        <end position="375"/>
    </location>
</feature>
<dbReference type="PROSITE" id="PS50222">
    <property type="entry name" value="EF_HAND_2"/>
    <property type="match status" value="1"/>
</dbReference>
<feature type="compositionally biased region" description="Low complexity" evidence="1">
    <location>
        <begin position="235"/>
        <end position="252"/>
    </location>
</feature>
<feature type="compositionally biased region" description="Low complexity" evidence="1">
    <location>
        <begin position="214"/>
        <end position="224"/>
    </location>
</feature>
<dbReference type="EMBL" id="JAFBMS010000022">
    <property type="protein sequence ID" value="KAG9343880.1"/>
    <property type="molecule type" value="Genomic_DNA"/>
</dbReference>
<feature type="compositionally biased region" description="Gly residues" evidence="1">
    <location>
        <begin position="383"/>
        <end position="394"/>
    </location>
</feature>
<evidence type="ECO:0000313" key="3">
    <source>
        <dbReference type="EMBL" id="KAG9343880.1"/>
    </source>
</evidence>
<reference evidence="3" key="1">
    <citation type="thesis" date="2021" institute="BYU ScholarsArchive" country="Provo, UT, USA">
        <title>Applications of and Algorithms for Genome Assembly and Genomic Analyses with an Emphasis on Marine Teleosts.</title>
        <authorList>
            <person name="Pickett B.D."/>
        </authorList>
    </citation>
    <scope>NUCLEOTIDE SEQUENCE</scope>
    <source>
        <strain evidence="3">HI-2016</strain>
    </source>
</reference>
<evidence type="ECO:0000313" key="4">
    <source>
        <dbReference type="Proteomes" id="UP000824540"/>
    </source>
</evidence>
<dbReference type="GO" id="GO:0030619">
    <property type="term" value="F:U1 snRNA binding"/>
    <property type="evidence" value="ECO:0007669"/>
    <property type="project" value="TreeGrafter"/>
</dbReference>
<accession>A0A8T2NX47</accession>
<dbReference type="InterPro" id="IPR024822">
    <property type="entry name" value="Coilin"/>
</dbReference>
<dbReference type="InterPro" id="IPR031722">
    <property type="entry name" value="Coilin_N"/>
</dbReference>
<organism evidence="3 4">
    <name type="scientific">Albula glossodonta</name>
    <name type="common">roundjaw bonefish</name>
    <dbReference type="NCBI Taxonomy" id="121402"/>
    <lineage>
        <taxon>Eukaryota</taxon>
        <taxon>Metazoa</taxon>
        <taxon>Chordata</taxon>
        <taxon>Craniata</taxon>
        <taxon>Vertebrata</taxon>
        <taxon>Euteleostomi</taxon>
        <taxon>Actinopterygii</taxon>
        <taxon>Neopterygii</taxon>
        <taxon>Teleostei</taxon>
        <taxon>Albuliformes</taxon>
        <taxon>Albulidae</taxon>
        <taxon>Albula</taxon>
    </lineage>
</organism>
<dbReference type="OrthoDB" id="74813at2759"/>
<feature type="compositionally biased region" description="Polar residues" evidence="1">
    <location>
        <begin position="93"/>
        <end position="105"/>
    </location>
</feature>
<feature type="non-terminal residue" evidence="3">
    <location>
        <position position="599"/>
    </location>
</feature>
<sequence length="599" mass="64492">MRSVMAASSHNAIRVRLCFDYPPPAVADCRMCWMLVDLNKCRVVADLVSIIKGKFDFSRSTVLNLFIEDCYLPPTESVYVVRDNDSIRVKVESSPQLNGTESSRIPESLPWKAKKRDREPEVANEECRIKKRKKAKSEGQEPDPHPAREEVEEEKKKKRKKKEKNRSDKPVVPVKRPTPANVLTAAKSGQNKTATKPQAAATSVPSRAADKQKAAAAESSSDTSDSSEEEPPKKAAPVSASSRPSVGGASVAKSATRNVPAAAAASSSTDSSSDSPTPKKTLPPPTPAPQASLKTKKATVYLSSSSDSDSSSEDELVIKRPGLGQRAAGTNQSSGSSGPLHSGSVSGRGVENPRGAGRGASPVAGGPGRGVGVGRGDGRFPWRGGGGPKGGARGGHGRARGPTFGNQTFPHHGDQNGLQKQQQHLSDTLTNSSVILQNPPQSTPKRDYTAMPLLAAPPQEGKIIGINQSTNQIELELLSSKPAPAEPGKFDLVYQTPDGSEIVEYAVSRGSQLTEHWNSLLEPRLIVESTVRFSIVHIKRQQQPRLRMDGNVFPDQEQLLQFLKKLKEVFDVCDEDEDGYIRVEHFVDLGLQFGKGDDE</sequence>
<feature type="compositionally biased region" description="Basic and acidic residues" evidence="1">
    <location>
        <begin position="136"/>
        <end position="155"/>
    </location>
</feature>
<feature type="compositionally biased region" description="Basic and acidic residues" evidence="1">
    <location>
        <begin position="116"/>
        <end position="128"/>
    </location>
</feature>
<evidence type="ECO:0000259" key="2">
    <source>
        <dbReference type="PROSITE" id="PS50222"/>
    </source>
</evidence>
<comment type="caution">
    <text evidence="3">The sequence shown here is derived from an EMBL/GenBank/DDBJ whole genome shotgun (WGS) entry which is preliminary data.</text>
</comment>
<name>A0A8T2NX47_9TELE</name>
<dbReference type="GO" id="GO:0015030">
    <property type="term" value="C:Cajal body"/>
    <property type="evidence" value="ECO:0007669"/>
    <property type="project" value="TreeGrafter"/>
</dbReference>
<dbReference type="GO" id="GO:0030620">
    <property type="term" value="F:U2 snRNA binding"/>
    <property type="evidence" value="ECO:0007669"/>
    <property type="project" value="TreeGrafter"/>
</dbReference>
<dbReference type="GO" id="GO:0005509">
    <property type="term" value="F:calcium ion binding"/>
    <property type="evidence" value="ECO:0007669"/>
    <property type="project" value="InterPro"/>
</dbReference>
<proteinExistence type="predicted"/>
<feature type="region of interest" description="Disordered" evidence="1">
    <location>
        <begin position="92"/>
        <end position="426"/>
    </location>
</feature>
<gene>
    <name evidence="3" type="ORF">JZ751_013266</name>
</gene>
<dbReference type="PANTHER" id="PTHR15197">
    <property type="entry name" value="COILIN P80"/>
    <property type="match status" value="1"/>
</dbReference>
<feature type="domain" description="EF-hand" evidence="2">
    <location>
        <begin position="561"/>
        <end position="596"/>
    </location>
</feature>